<gene>
    <name evidence="3" type="ORF">BU14_0277s0001</name>
</gene>
<organism evidence="3 4">
    <name type="scientific">Porphyra umbilicalis</name>
    <name type="common">Purple laver</name>
    <name type="synonym">Red alga</name>
    <dbReference type="NCBI Taxonomy" id="2786"/>
    <lineage>
        <taxon>Eukaryota</taxon>
        <taxon>Rhodophyta</taxon>
        <taxon>Bangiophyceae</taxon>
        <taxon>Bangiales</taxon>
        <taxon>Bangiaceae</taxon>
        <taxon>Porphyra</taxon>
    </lineage>
</organism>
<sequence>MTSPSDWAVENVLHKYQWVGNNPRGGDYLYTAIVYWATGSLFYLRTSLENVQIQDLTSAELHEIVEGVDNMAAEGAMNGPPLKIDPALAFPEFPTGFTTADQECAHNVFFKQPSLGGYGDEVSRGIARSCVETEARALEMLQVEPHDTIVTYHGCVVKDGLIVGLLLEELEMDLSERMLDKTRPFQVDKCMEEINSALNHLHSKKYCHNDVKTGNIMVRKDDTAVLIDFDSCLPEGETLGKGATFGWGNDDATISSMDNNDRAFDLLKTRVRAAVSAASLDGGAANGGGGVASSGSIVAPAAAMAATAAAAAEDTVAVLEKEEHPAKQYGKDVAAAGAAAVGLTTLVAPADGDAVVGVRDDGTDRKSEAARGDGYGAPRSPCCHR</sequence>
<dbReference type="OrthoDB" id="4062651at2759"/>
<protein>
    <recommendedName>
        <fullName evidence="2">Protein kinase domain-containing protein</fullName>
    </recommendedName>
</protein>
<dbReference type="Gene3D" id="1.10.510.10">
    <property type="entry name" value="Transferase(Phosphotransferase) domain 1"/>
    <property type="match status" value="1"/>
</dbReference>
<evidence type="ECO:0000256" key="1">
    <source>
        <dbReference type="SAM" id="MobiDB-lite"/>
    </source>
</evidence>
<evidence type="ECO:0000313" key="3">
    <source>
        <dbReference type="EMBL" id="OSX74629.1"/>
    </source>
</evidence>
<keyword evidence="4" id="KW-1185">Reference proteome</keyword>
<feature type="region of interest" description="Disordered" evidence="1">
    <location>
        <begin position="354"/>
        <end position="385"/>
    </location>
</feature>
<accession>A0A1X6P182</accession>
<proteinExistence type="predicted"/>
<dbReference type="SUPFAM" id="SSF56112">
    <property type="entry name" value="Protein kinase-like (PK-like)"/>
    <property type="match status" value="1"/>
</dbReference>
<evidence type="ECO:0000259" key="2">
    <source>
        <dbReference type="PROSITE" id="PS50011"/>
    </source>
</evidence>
<dbReference type="SMART" id="SM00220">
    <property type="entry name" value="S_TKc"/>
    <property type="match status" value="1"/>
</dbReference>
<feature type="domain" description="Protein kinase" evidence="2">
    <location>
        <begin position="82"/>
        <end position="385"/>
    </location>
</feature>
<dbReference type="PROSITE" id="PS00108">
    <property type="entry name" value="PROTEIN_KINASE_ST"/>
    <property type="match status" value="1"/>
</dbReference>
<dbReference type="InterPro" id="IPR008271">
    <property type="entry name" value="Ser/Thr_kinase_AS"/>
</dbReference>
<dbReference type="Proteomes" id="UP000218209">
    <property type="component" value="Unassembled WGS sequence"/>
</dbReference>
<name>A0A1X6P182_PORUM</name>
<dbReference type="AlphaFoldDB" id="A0A1X6P182"/>
<dbReference type="EMBL" id="KV918938">
    <property type="protein sequence ID" value="OSX74629.1"/>
    <property type="molecule type" value="Genomic_DNA"/>
</dbReference>
<dbReference type="InterPro" id="IPR000719">
    <property type="entry name" value="Prot_kinase_dom"/>
</dbReference>
<dbReference type="GO" id="GO:0005524">
    <property type="term" value="F:ATP binding"/>
    <property type="evidence" value="ECO:0007669"/>
    <property type="project" value="InterPro"/>
</dbReference>
<dbReference type="InterPro" id="IPR011009">
    <property type="entry name" value="Kinase-like_dom_sf"/>
</dbReference>
<reference evidence="3 4" key="1">
    <citation type="submission" date="2017-03" db="EMBL/GenBank/DDBJ databases">
        <title>WGS assembly of Porphyra umbilicalis.</title>
        <authorList>
            <person name="Brawley S.H."/>
            <person name="Blouin N.A."/>
            <person name="Ficko-Blean E."/>
            <person name="Wheeler G.L."/>
            <person name="Lohr M."/>
            <person name="Goodson H.V."/>
            <person name="Jenkins J.W."/>
            <person name="Blaby-Haas C.E."/>
            <person name="Helliwell K.E."/>
            <person name="Chan C."/>
            <person name="Marriage T."/>
            <person name="Bhattacharya D."/>
            <person name="Klein A.S."/>
            <person name="Badis Y."/>
            <person name="Brodie J."/>
            <person name="Cao Y."/>
            <person name="Collen J."/>
            <person name="Dittami S.M."/>
            <person name="Gachon C.M."/>
            <person name="Green B.R."/>
            <person name="Karpowicz S."/>
            <person name="Kim J.W."/>
            <person name="Kudahl U."/>
            <person name="Lin S."/>
            <person name="Michel G."/>
            <person name="Mittag M."/>
            <person name="Olson B.J."/>
            <person name="Pangilinan J."/>
            <person name="Peng Y."/>
            <person name="Qiu H."/>
            <person name="Shu S."/>
            <person name="Singer J.T."/>
            <person name="Smith A.G."/>
            <person name="Sprecher B.N."/>
            <person name="Wagner V."/>
            <person name="Wang W."/>
            <person name="Wang Z.-Y."/>
            <person name="Yan J."/>
            <person name="Yarish C."/>
            <person name="Zoeuner-Riek S."/>
            <person name="Zhuang Y."/>
            <person name="Zou Y."/>
            <person name="Lindquist E.A."/>
            <person name="Grimwood J."/>
            <person name="Barry K."/>
            <person name="Rokhsar D.S."/>
            <person name="Schmutz J."/>
            <person name="Stiller J.W."/>
            <person name="Grossman A.R."/>
            <person name="Prochnik S.E."/>
        </authorList>
    </citation>
    <scope>NUCLEOTIDE SEQUENCE [LARGE SCALE GENOMIC DNA]</scope>
    <source>
        <strain evidence="3">4086291</strain>
    </source>
</reference>
<dbReference type="Pfam" id="PF00069">
    <property type="entry name" value="Pkinase"/>
    <property type="match status" value="1"/>
</dbReference>
<dbReference type="GO" id="GO:0004672">
    <property type="term" value="F:protein kinase activity"/>
    <property type="evidence" value="ECO:0007669"/>
    <property type="project" value="InterPro"/>
</dbReference>
<evidence type="ECO:0000313" key="4">
    <source>
        <dbReference type="Proteomes" id="UP000218209"/>
    </source>
</evidence>
<dbReference type="PROSITE" id="PS50011">
    <property type="entry name" value="PROTEIN_KINASE_DOM"/>
    <property type="match status" value="1"/>
</dbReference>
<feature type="compositionally biased region" description="Basic and acidic residues" evidence="1">
    <location>
        <begin position="358"/>
        <end position="371"/>
    </location>
</feature>